<dbReference type="EMBL" id="JADFTS010000001">
    <property type="protein sequence ID" value="KAF9624419.1"/>
    <property type="molecule type" value="Genomic_DNA"/>
</dbReference>
<comment type="caution">
    <text evidence="2">The sequence shown here is derived from an EMBL/GenBank/DDBJ whole genome shotgun (WGS) entry which is preliminary data.</text>
</comment>
<accession>A0A835IVZ7</accession>
<dbReference type="OrthoDB" id="5852090at2759"/>
<protein>
    <submittedName>
        <fullName evidence="2">Uncharacterized protein</fullName>
    </submittedName>
</protein>
<organism evidence="2 3">
    <name type="scientific">Coptis chinensis</name>
    <dbReference type="NCBI Taxonomy" id="261450"/>
    <lineage>
        <taxon>Eukaryota</taxon>
        <taxon>Viridiplantae</taxon>
        <taxon>Streptophyta</taxon>
        <taxon>Embryophyta</taxon>
        <taxon>Tracheophyta</taxon>
        <taxon>Spermatophyta</taxon>
        <taxon>Magnoliopsida</taxon>
        <taxon>Ranunculales</taxon>
        <taxon>Ranunculaceae</taxon>
        <taxon>Coptidoideae</taxon>
        <taxon>Coptis</taxon>
    </lineage>
</organism>
<reference evidence="2 3" key="1">
    <citation type="submission" date="2020-10" db="EMBL/GenBank/DDBJ databases">
        <title>The Coptis chinensis genome and diversification of protoberbering-type alkaloids.</title>
        <authorList>
            <person name="Wang B."/>
            <person name="Shu S."/>
            <person name="Song C."/>
            <person name="Liu Y."/>
        </authorList>
    </citation>
    <scope>NUCLEOTIDE SEQUENCE [LARGE SCALE GENOMIC DNA]</scope>
    <source>
        <strain evidence="2">HL-2020</strain>
        <tissue evidence="2">Leaf</tissue>
    </source>
</reference>
<evidence type="ECO:0000313" key="2">
    <source>
        <dbReference type="EMBL" id="KAF9624419.1"/>
    </source>
</evidence>
<evidence type="ECO:0000256" key="1">
    <source>
        <dbReference type="SAM" id="MobiDB-lite"/>
    </source>
</evidence>
<dbReference type="PANTHER" id="PTHR33018:SF34">
    <property type="entry name" value="OS02G0472350 PROTEIN"/>
    <property type="match status" value="1"/>
</dbReference>
<evidence type="ECO:0000313" key="3">
    <source>
        <dbReference type="Proteomes" id="UP000631114"/>
    </source>
</evidence>
<feature type="region of interest" description="Disordered" evidence="1">
    <location>
        <begin position="219"/>
        <end position="239"/>
    </location>
</feature>
<dbReference type="Proteomes" id="UP000631114">
    <property type="component" value="Unassembled WGS sequence"/>
</dbReference>
<feature type="compositionally biased region" description="Polar residues" evidence="1">
    <location>
        <begin position="1"/>
        <end position="20"/>
    </location>
</feature>
<feature type="region of interest" description="Disordered" evidence="1">
    <location>
        <begin position="1"/>
        <end position="41"/>
    </location>
</feature>
<sequence length="477" mass="53607">MDSHYSTPSGSNSLDNSQLNDRMDDDAPISGSSAASKRRGPSIGIEEVEGYIARRDIPICHSDWRNIDKELIKKVVSTLGCQFEFEYDKTIDTDYTWKKLNEAWRNYKHTLYEDFVQDEDPSLVKEVAPRNIPLEDWQQFVDYCNTDKFKNSIKNHVAEHPGSQNDLAGDVVAKVVRRDSRGHFRGLERRIEVMEVNMDARMLSQMEEVKAMFMSQRGTCTDNVTSPHSRASHQSPSALGRSVELAASSAFGALIQQDQRTQQKQQNQMTESSLLTPTLTVLTFSLSGFISSRKDRNEVVEAEAYHPIETAFSSPQCRPNLRVRSTSLSSIMSGAAYGHFDRDEADFTWEVVKPLKWTKPPSLTIRELDGSYLCSGSLVMNNLGNAHYIGKDCELRGSWPLDIVARGVVQDVNPNTECGERTLEEGNFKKFVQVVCDHNATLPCPHNGWVRTFGQVVQGGVIWPKELLVFASHSSSS</sequence>
<name>A0A835IVZ7_9MAGN</name>
<dbReference type="AlphaFoldDB" id="A0A835IVZ7"/>
<feature type="compositionally biased region" description="Polar residues" evidence="1">
    <location>
        <begin position="219"/>
        <end position="237"/>
    </location>
</feature>
<gene>
    <name evidence="2" type="ORF">IFM89_011427</name>
</gene>
<proteinExistence type="predicted"/>
<keyword evidence="3" id="KW-1185">Reference proteome</keyword>
<dbReference type="PANTHER" id="PTHR33018">
    <property type="entry name" value="OS10G0338966 PROTEIN-RELATED"/>
    <property type="match status" value="1"/>
</dbReference>